<keyword evidence="12" id="KW-1185">Reference proteome</keyword>
<reference evidence="11 12" key="1">
    <citation type="submission" date="2018-12" db="EMBL/GenBank/DDBJ databases">
        <title>Complete genome sequencing of Tabrizicola sp. K13M18.</title>
        <authorList>
            <person name="Bae J.-W."/>
        </authorList>
    </citation>
    <scope>NUCLEOTIDE SEQUENCE [LARGE SCALE GENOMIC DNA]</scope>
    <source>
        <strain evidence="11 12">K13M18</strain>
    </source>
</reference>
<dbReference type="EC" id="3.1.3.18" evidence="5 10"/>
<dbReference type="PANTHER" id="PTHR43434">
    <property type="entry name" value="PHOSPHOGLYCOLATE PHOSPHATASE"/>
    <property type="match status" value="1"/>
</dbReference>
<organism evidence="11 12">
    <name type="scientific">Tabrizicola piscis</name>
    <dbReference type="NCBI Taxonomy" id="2494374"/>
    <lineage>
        <taxon>Bacteria</taxon>
        <taxon>Pseudomonadati</taxon>
        <taxon>Pseudomonadota</taxon>
        <taxon>Alphaproteobacteria</taxon>
        <taxon>Rhodobacterales</taxon>
        <taxon>Paracoccaceae</taxon>
        <taxon>Tabrizicola</taxon>
    </lineage>
</organism>
<feature type="binding site" evidence="10">
    <location>
        <position position="27"/>
    </location>
    <ligand>
        <name>Mg(2+)</name>
        <dbReference type="ChEBI" id="CHEBI:18420"/>
    </ligand>
</feature>
<dbReference type="UniPathway" id="UPA00865">
    <property type="reaction ID" value="UER00834"/>
</dbReference>
<dbReference type="SFLD" id="SFLDG01129">
    <property type="entry name" value="C1.5:_HAD__Beta-PGM__Phosphata"/>
    <property type="match status" value="1"/>
</dbReference>
<evidence type="ECO:0000256" key="4">
    <source>
        <dbReference type="ARBA" id="ARBA00006171"/>
    </source>
</evidence>
<dbReference type="SFLD" id="SFLDG01135">
    <property type="entry name" value="C1.5.6:_HAD__Beta-PGM__Phospha"/>
    <property type="match status" value="1"/>
</dbReference>
<dbReference type="InterPro" id="IPR050155">
    <property type="entry name" value="HAD-like_hydrolase_sf"/>
</dbReference>
<dbReference type="AlphaFoldDB" id="A0A3S8U1A7"/>
<dbReference type="InterPro" id="IPR041492">
    <property type="entry name" value="HAD_2"/>
</dbReference>
<dbReference type="GO" id="GO:0006281">
    <property type="term" value="P:DNA repair"/>
    <property type="evidence" value="ECO:0007669"/>
    <property type="project" value="TreeGrafter"/>
</dbReference>
<evidence type="ECO:0000256" key="6">
    <source>
        <dbReference type="ARBA" id="ARBA00022723"/>
    </source>
</evidence>
<dbReference type="SUPFAM" id="SSF56784">
    <property type="entry name" value="HAD-like"/>
    <property type="match status" value="1"/>
</dbReference>
<dbReference type="Proteomes" id="UP000282002">
    <property type="component" value="Chromosome"/>
</dbReference>
<evidence type="ECO:0000256" key="5">
    <source>
        <dbReference type="ARBA" id="ARBA00013078"/>
    </source>
</evidence>
<dbReference type="GO" id="GO:0008967">
    <property type="term" value="F:phosphoglycolate phosphatase activity"/>
    <property type="evidence" value="ECO:0007669"/>
    <property type="project" value="UniProtKB-UniRule"/>
</dbReference>
<name>A0A3S8U1A7_9RHOB</name>
<keyword evidence="6 10" id="KW-0479">Metal-binding</keyword>
<dbReference type="KEGG" id="taw:EI545_00160"/>
<dbReference type="NCBIfam" id="TIGR01449">
    <property type="entry name" value="PGP_bact"/>
    <property type="match status" value="1"/>
</dbReference>
<keyword evidence="9 10" id="KW-0119">Carbohydrate metabolism</keyword>
<dbReference type="GO" id="GO:0005975">
    <property type="term" value="P:carbohydrate metabolic process"/>
    <property type="evidence" value="ECO:0007669"/>
    <property type="project" value="InterPro"/>
</dbReference>
<evidence type="ECO:0000313" key="11">
    <source>
        <dbReference type="EMBL" id="AZL57392.1"/>
    </source>
</evidence>
<feature type="binding site" evidence="10">
    <location>
        <position position="25"/>
    </location>
    <ligand>
        <name>Mg(2+)</name>
        <dbReference type="ChEBI" id="CHEBI:18420"/>
    </ligand>
</feature>
<evidence type="ECO:0000256" key="9">
    <source>
        <dbReference type="ARBA" id="ARBA00023277"/>
    </source>
</evidence>
<comment type="pathway">
    <text evidence="3 10">Organic acid metabolism; glycolate biosynthesis; glycolate from 2-phosphoglycolate: step 1/1.</text>
</comment>
<gene>
    <name evidence="11" type="primary">gph</name>
    <name evidence="11" type="ORF">EI545_00160</name>
</gene>
<evidence type="ECO:0000256" key="2">
    <source>
        <dbReference type="ARBA" id="ARBA00001946"/>
    </source>
</evidence>
<keyword evidence="7 10" id="KW-0378">Hydrolase</keyword>
<protein>
    <recommendedName>
        <fullName evidence="5 10">Phosphoglycolate phosphatase</fullName>
        <shortName evidence="10">PGP</shortName>
        <shortName evidence="10">PGPase</shortName>
        <ecNumber evidence="5 10">3.1.3.18</ecNumber>
    </recommendedName>
</protein>
<dbReference type="InterPro" id="IPR037512">
    <property type="entry name" value="PGPase_prok"/>
</dbReference>
<proteinExistence type="inferred from homology"/>
<keyword evidence="8 10" id="KW-0460">Magnesium</keyword>
<dbReference type="InterPro" id="IPR036412">
    <property type="entry name" value="HAD-like_sf"/>
</dbReference>
<evidence type="ECO:0000256" key="8">
    <source>
        <dbReference type="ARBA" id="ARBA00022842"/>
    </source>
</evidence>
<dbReference type="InterPro" id="IPR006439">
    <property type="entry name" value="HAD-SF_hydro_IA"/>
</dbReference>
<dbReference type="InterPro" id="IPR023198">
    <property type="entry name" value="PGP-like_dom2"/>
</dbReference>
<dbReference type="InterPro" id="IPR023214">
    <property type="entry name" value="HAD_sf"/>
</dbReference>
<dbReference type="NCBIfam" id="TIGR01549">
    <property type="entry name" value="HAD-SF-IA-v1"/>
    <property type="match status" value="1"/>
</dbReference>
<evidence type="ECO:0000256" key="10">
    <source>
        <dbReference type="HAMAP-Rule" id="MF_00495"/>
    </source>
</evidence>
<dbReference type="PANTHER" id="PTHR43434:SF1">
    <property type="entry name" value="PHOSPHOGLYCOLATE PHOSPHATASE"/>
    <property type="match status" value="1"/>
</dbReference>
<accession>A0A3S8U1A7</accession>
<comment type="function">
    <text evidence="10">Specifically catalyzes the dephosphorylation of 2-phosphoglycolate. Is involved in the dissimilation of the intracellular 2-phosphoglycolate formed during the DNA repair of 3'-phosphoglycolate ends, a major class of DNA lesions induced by oxidative stress.</text>
</comment>
<dbReference type="EMBL" id="CP034328">
    <property type="protein sequence ID" value="AZL57392.1"/>
    <property type="molecule type" value="Genomic_DNA"/>
</dbReference>
<feature type="binding site" evidence="10">
    <location>
        <position position="184"/>
    </location>
    <ligand>
        <name>Mg(2+)</name>
        <dbReference type="ChEBI" id="CHEBI:18420"/>
    </ligand>
</feature>
<comment type="catalytic activity">
    <reaction evidence="1 10">
        <text>2-phosphoglycolate + H2O = glycolate + phosphate</text>
        <dbReference type="Rhea" id="RHEA:14369"/>
        <dbReference type="ChEBI" id="CHEBI:15377"/>
        <dbReference type="ChEBI" id="CHEBI:29805"/>
        <dbReference type="ChEBI" id="CHEBI:43474"/>
        <dbReference type="ChEBI" id="CHEBI:58033"/>
        <dbReference type="EC" id="3.1.3.18"/>
    </reaction>
</comment>
<feature type="active site" description="Nucleophile" evidence="10">
    <location>
        <position position="25"/>
    </location>
</feature>
<sequence length="237" mass="24884">MAPISAPSAPRLRRPLADTLNLIFDLDGTLIDSAPDIHAAANKVFQAKGLEPFPFAVVKGFIGNGVGVLVSRLLAAQGLEPTGPLHQDLVASFISLYEEAFDLTAVYPGVCDALQALSAQGHRLGICTNKPEGPARAALRHFGLDRDMRVLIGGDTLPERKPDPAPLLAALAALGPGPALFLGDSEVDAETAHAANVPLALFTEGYRKTPAEAMGAKLIFSDFTALPGLISHIARRL</sequence>
<dbReference type="GO" id="GO:0046295">
    <property type="term" value="P:glycolate biosynthetic process"/>
    <property type="evidence" value="ECO:0007669"/>
    <property type="project" value="UniProtKB-UniRule"/>
</dbReference>
<dbReference type="Gene3D" id="3.40.50.1000">
    <property type="entry name" value="HAD superfamily/HAD-like"/>
    <property type="match status" value="1"/>
</dbReference>
<dbReference type="GO" id="GO:0046872">
    <property type="term" value="F:metal ion binding"/>
    <property type="evidence" value="ECO:0007669"/>
    <property type="project" value="UniProtKB-KW"/>
</dbReference>
<dbReference type="Pfam" id="PF13419">
    <property type="entry name" value="HAD_2"/>
    <property type="match status" value="1"/>
</dbReference>
<dbReference type="OrthoDB" id="9793014at2"/>
<comment type="similarity">
    <text evidence="4 10">Belongs to the HAD-like hydrolase superfamily. CbbY/CbbZ/Gph/YieH family.</text>
</comment>
<comment type="cofactor">
    <cofactor evidence="2 10">
        <name>Mg(2+)</name>
        <dbReference type="ChEBI" id="CHEBI:18420"/>
    </cofactor>
</comment>
<dbReference type="HAMAP" id="MF_00495">
    <property type="entry name" value="GPH_hydrolase_bact"/>
    <property type="match status" value="1"/>
</dbReference>
<dbReference type="GO" id="GO:0005829">
    <property type="term" value="C:cytosol"/>
    <property type="evidence" value="ECO:0007669"/>
    <property type="project" value="TreeGrafter"/>
</dbReference>
<evidence type="ECO:0000256" key="1">
    <source>
        <dbReference type="ARBA" id="ARBA00000830"/>
    </source>
</evidence>
<evidence type="ECO:0000256" key="3">
    <source>
        <dbReference type="ARBA" id="ARBA00004818"/>
    </source>
</evidence>
<evidence type="ECO:0000313" key="12">
    <source>
        <dbReference type="Proteomes" id="UP000282002"/>
    </source>
</evidence>
<dbReference type="Gene3D" id="1.10.150.240">
    <property type="entry name" value="Putative phosphatase, domain 2"/>
    <property type="match status" value="1"/>
</dbReference>
<dbReference type="SFLD" id="SFLDS00003">
    <property type="entry name" value="Haloacid_Dehalogenase"/>
    <property type="match status" value="1"/>
</dbReference>
<evidence type="ECO:0000256" key="7">
    <source>
        <dbReference type="ARBA" id="ARBA00022801"/>
    </source>
</evidence>